<accession>A0AAV8ZYZ5</accession>
<dbReference type="SUPFAM" id="SSF54928">
    <property type="entry name" value="RNA-binding domain, RBD"/>
    <property type="match status" value="1"/>
</dbReference>
<evidence type="ECO:0000256" key="7">
    <source>
        <dbReference type="ARBA" id="ARBA00022771"/>
    </source>
</evidence>
<sequence>MRRCYPRQPPPQRRQPVYRANFEVHLELSAPSAKLRRESASSAAATLILSFPVKPSSRSFLSSGTTVAKFSFPMRTDAVEAVVYVWRRRLEKDHRLNPRIVSTVPFDESELTLRLKALFAGHAEDLMEGEVASLWEARIEEVSEEIRGLSGSLSRRPNQLRMVAERIEKKRRLLEEKAIMEGRLGEFRAAMRCMMAKLGESVEGFAPCYGDIEDEKFGPVEVIGFGGNRGFDWGSIYCTMIRECKRLETGLPIYACRRKILRTVEANQVVVLIGETGSGKSTQLVQYLADSRIAGNGAIVCTQPRKIAAMSVAQRVGEECNGCYGNDSDVSYTTYLSAQKFNSKVIFTTDHCLLQHCMYNKKLEGVSCVIVDEAHERSLNTDLLLALVKQRLSETYDLKLIVMSATADANKLAEYFHGCPNFHVKGRNFPVKIKYVPDASAEACWASVPKINSNIATPYVLDVVQMAQVIHKNEVDGTILAFLTSQMEVEWACENFHSDSAVALPLHGKLSCEDQNRVFQKYEGKRKVIFTTNLAETSLTIPGVKYVIDSGMAKESRFEPGTAMNVLRVCRISQSSANQRAGRAGRTEPGQCYRLYTENEFQLMPIHQEPEIRKVHLGIAVLRILALGVKNVCEFDFVDAPGSEAIEMAIRNLIQLGAIVNKNGTFELTGSGRSLVKLGIEPRLGKLMLDSVDGSLGKEGVILAAVMANANSIFCRVGSDEDKLKSDCLKIPFCHRDGDLFTLLSVYKEWESLHPEDRNKWCWDNSINAKSMRRCKDTIHELEYCMRHELNIIIPSFWTWDSQKPTVWDKLLKKIILSCLAENVAMYTGRDRLGYEVALTGHCVQLHPSCSLLMYGQKPNWVVFGELLSISNQYMVCVTAIDFEFLPLLQPPPLFDVLQLENRMLQRNVNSGLSSNVLRRLCGKLNSNLLSLIARTQAVCMDDRISIDVNFEKGEVQIFASPKDMDKVTVLVNEALDYETKLLQDECVEKCLFRGCSGATPSIALLGAGGEIRHLELEKRYLTVEVSLPSARTLDDKELLMKIANHVSGIANPIKYVGLRGLEGQDAEKWGKITFLSPEAAENAVANLNDVEFHGSPLRVCPLKTAFTGNHKLFPFPAVRARVSWPRRPSKGVAFVTCAAEDTDFILRDCTSLAIAERYAYLKWNTSYPGRIKLGGIGQDVTEAELYDSLRSVTNRRIQEVYLVRGEAVDHLSGPACAEALKREIIPFMPINSGGSHFHVEVLNPEPKDYMMKAVITFDGSLHLEAAKALEHLEGRVLVGCLPWQKISCQRMFHSSVPIPSPVYRVIRTELDTILGTFKNQKGVNYKLERNENGSHCVRISAVATKIMADFRSPLEQLIKGRTVTDPRLTMPVLHLLFCREGMGLMKSVEHETGTYILYDKQNLNVRVFGPPNDVPMAEQKLVECLLSMYENKQLEIRLRERDLPPDLMKEVVKKFGPDLHGLKEIMPGADFVLNTRRHILSVCGDKELKQKVEAILSELVQSLNGRPVETTRDGAESSCPICLCEVEDGYRLEACGHEFCRSCLVEQCESAIKSREGFPMCCSQEGCKQKILLVDLRSLLNAEKVEELFRASLGAFVASSGGAYRFCPSPDCPSVYRVADHGWSVGLFSCGACGADTCTRCHLEHHPFLSCERYKEFKEDPDVSLGEWCMGKENVKKCPACGFTIEKIDGCNHIECKCGNHVCWVCLKSFTSSNDCYSHLRAVHQTIS</sequence>
<dbReference type="InterPro" id="IPR014001">
    <property type="entry name" value="Helicase_ATP-bd"/>
</dbReference>
<evidence type="ECO:0000256" key="6">
    <source>
        <dbReference type="ARBA" id="ARBA00022741"/>
    </source>
</evidence>
<dbReference type="InterPro" id="IPR013083">
    <property type="entry name" value="Znf_RING/FYVE/PHD"/>
</dbReference>
<dbReference type="InterPro" id="IPR007502">
    <property type="entry name" value="Helicase-assoc_dom"/>
</dbReference>
<dbReference type="InterPro" id="IPR017907">
    <property type="entry name" value="Znf_RING_CS"/>
</dbReference>
<dbReference type="Pfam" id="PF24638">
    <property type="entry name" value="KH_DEAH11_1st"/>
    <property type="match status" value="1"/>
</dbReference>
<dbReference type="InterPro" id="IPR044066">
    <property type="entry name" value="TRIAD_supradom"/>
</dbReference>
<dbReference type="CDD" id="cd22585">
    <property type="entry name" value="Rcat_RBR_DEAH12-like"/>
    <property type="match status" value="1"/>
</dbReference>
<dbReference type="InterPro" id="IPR011709">
    <property type="entry name" value="DEAD-box_helicase_OB_fold"/>
</dbReference>
<dbReference type="Pfam" id="PF24471">
    <property type="entry name" value="KH_DEAH11"/>
    <property type="match status" value="1"/>
</dbReference>
<keyword evidence="5" id="KW-0677">Repeat</keyword>
<dbReference type="InterPro" id="IPR001841">
    <property type="entry name" value="Znf_RING"/>
</dbReference>
<dbReference type="SUPFAM" id="SSF57850">
    <property type="entry name" value="RING/U-box"/>
    <property type="match status" value="3"/>
</dbReference>
<dbReference type="Pfam" id="PF24475">
    <property type="entry name" value="RBD_DEAH11"/>
    <property type="match status" value="1"/>
</dbReference>
<keyword evidence="11" id="KW-0862">Zinc</keyword>
<evidence type="ECO:0000256" key="12">
    <source>
        <dbReference type="ARBA" id="ARBA00022840"/>
    </source>
</evidence>
<dbReference type="PANTHER" id="PTHR18934">
    <property type="entry name" value="ATP-DEPENDENT RNA HELICASE"/>
    <property type="match status" value="1"/>
</dbReference>
<dbReference type="FunFam" id="1.20.120.1080:FF:000033">
    <property type="entry name" value="RBR-type E3 ubiquitin transferase"/>
    <property type="match status" value="1"/>
</dbReference>
<dbReference type="InterPro" id="IPR056248">
    <property type="entry name" value="RBD_DEAH11/12"/>
</dbReference>
<keyword evidence="4" id="KW-0479">Metal-binding</keyword>
<keyword evidence="7 14" id="KW-0863">Zinc-finger</keyword>
<dbReference type="FunFam" id="1.20.120.1750:FF:000020">
    <property type="entry name" value="ATP-dependent RNA helicase DEAH12 chloroplastic"/>
    <property type="match status" value="1"/>
</dbReference>
<dbReference type="GO" id="GO:0016787">
    <property type="term" value="F:hydrolase activity"/>
    <property type="evidence" value="ECO:0007669"/>
    <property type="project" value="UniProtKB-KW"/>
</dbReference>
<dbReference type="InterPro" id="IPR035979">
    <property type="entry name" value="RBD_domain_sf"/>
</dbReference>
<comment type="catalytic activity">
    <reaction evidence="13">
        <text>ATP + H2O = ADP + phosphate + H(+)</text>
        <dbReference type="Rhea" id="RHEA:13065"/>
        <dbReference type="ChEBI" id="CHEBI:15377"/>
        <dbReference type="ChEBI" id="CHEBI:15378"/>
        <dbReference type="ChEBI" id="CHEBI:30616"/>
        <dbReference type="ChEBI" id="CHEBI:43474"/>
        <dbReference type="ChEBI" id="CHEBI:456216"/>
        <dbReference type="EC" id="3.6.4.13"/>
    </reaction>
</comment>
<comment type="caution">
    <text evidence="20">The sequence shown here is derived from an EMBL/GenBank/DDBJ whole genome shotgun (WGS) entry which is preliminary data.</text>
</comment>
<dbReference type="Pfam" id="PF00270">
    <property type="entry name" value="DEAD"/>
    <property type="match status" value="1"/>
</dbReference>
<dbReference type="Pfam" id="PF01485">
    <property type="entry name" value="IBR"/>
    <property type="match status" value="1"/>
</dbReference>
<dbReference type="Proteomes" id="UP001179952">
    <property type="component" value="Unassembled WGS sequence"/>
</dbReference>
<keyword evidence="6" id="KW-0547">Nucleotide-binding</keyword>
<evidence type="ECO:0000256" key="14">
    <source>
        <dbReference type="PROSITE-ProRule" id="PRU00042"/>
    </source>
</evidence>
<dbReference type="GO" id="GO:0005524">
    <property type="term" value="F:ATP binding"/>
    <property type="evidence" value="ECO:0007669"/>
    <property type="project" value="UniProtKB-KW"/>
</dbReference>
<keyword evidence="9" id="KW-0378">Hydrolase</keyword>
<dbReference type="SMART" id="SM00487">
    <property type="entry name" value="DEXDc"/>
    <property type="match status" value="1"/>
</dbReference>
<dbReference type="PANTHER" id="PTHR18934:SF81">
    <property type="entry name" value="ATP-DEPENDENT RNA HELICASE DEAH11, CHLOROPLASTIC-RELATED"/>
    <property type="match status" value="1"/>
</dbReference>
<feature type="domain" description="Helicase C-terminal" evidence="18">
    <location>
        <begin position="462"/>
        <end position="628"/>
    </location>
</feature>
<dbReference type="InterPro" id="IPR002867">
    <property type="entry name" value="IBR_dom"/>
</dbReference>
<dbReference type="PROSITE" id="PS00028">
    <property type="entry name" value="ZINC_FINGER_C2H2_1"/>
    <property type="match status" value="1"/>
</dbReference>
<comment type="similarity">
    <text evidence="1">Belongs to the DEAD box helicase family. DEAH subfamily.</text>
</comment>
<dbReference type="Gene3D" id="3.40.50.300">
    <property type="entry name" value="P-loop containing nucleotide triphosphate hydrolases"/>
    <property type="match status" value="2"/>
</dbReference>
<evidence type="ECO:0000256" key="4">
    <source>
        <dbReference type="ARBA" id="ARBA00022723"/>
    </source>
</evidence>
<evidence type="ECO:0000259" key="19">
    <source>
        <dbReference type="PROSITE" id="PS51873"/>
    </source>
</evidence>
<evidence type="ECO:0000256" key="11">
    <source>
        <dbReference type="ARBA" id="ARBA00022833"/>
    </source>
</evidence>
<dbReference type="CDD" id="cd17917">
    <property type="entry name" value="DEXHc_RHA-like"/>
    <property type="match status" value="1"/>
</dbReference>
<dbReference type="SMART" id="SM00847">
    <property type="entry name" value="HA2"/>
    <property type="match status" value="1"/>
</dbReference>
<reference evidence="20" key="1">
    <citation type="journal article" date="2023" name="Nat. Commun.">
        <title>Diploid and tetraploid genomes of Acorus and the evolution of monocots.</title>
        <authorList>
            <person name="Ma L."/>
            <person name="Liu K.W."/>
            <person name="Li Z."/>
            <person name="Hsiao Y.Y."/>
            <person name="Qi Y."/>
            <person name="Fu T."/>
            <person name="Tang G.D."/>
            <person name="Zhang D."/>
            <person name="Sun W.H."/>
            <person name="Liu D.K."/>
            <person name="Li Y."/>
            <person name="Chen G.Z."/>
            <person name="Liu X.D."/>
            <person name="Liao X.Y."/>
            <person name="Jiang Y.T."/>
            <person name="Yu X."/>
            <person name="Hao Y."/>
            <person name="Huang J."/>
            <person name="Zhao X.W."/>
            <person name="Ke S."/>
            <person name="Chen Y.Y."/>
            <person name="Wu W.L."/>
            <person name="Hsu J.L."/>
            <person name="Lin Y.F."/>
            <person name="Huang M.D."/>
            <person name="Li C.Y."/>
            <person name="Huang L."/>
            <person name="Wang Z.W."/>
            <person name="Zhao X."/>
            <person name="Zhong W.Y."/>
            <person name="Peng D.H."/>
            <person name="Ahmad S."/>
            <person name="Lan S."/>
            <person name="Zhang J.S."/>
            <person name="Tsai W.C."/>
            <person name="Van de Peer Y."/>
            <person name="Liu Z.J."/>
        </authorList>
    </citation>
    <scope>NUCLEOTIDE SEQUENCE</scope>
    <source>
        <strain evidence="20">SCP</strain>
    </source>
</reference>
<dbReference type="EMBL" id="JAUJYN010000041">
    <property type="protein sequence ID" value="KAK1257496.1"/>
    <property type="molecule type" value="Genomic_DNA"/>
</dbReference>
<dbReference type="InterPro" id="IPR056245">
    <property type="entry name" value="KH_DEAH11/12"/>
</dbReference>
<evidence type="ECO:0000256" key="13">
    <source>
        <dbReference type="ARBA" id="ARBA00047984"/>
    </source>
</evidence>
<proteinExistence type="inferred from homology"/>
<dbReference type="CDD" id="cd18791">
    <property type="entry name" value="SF2_C_RHA"/>
    <property type="match status" value="1"/>
</dbReference>
<dbReference type="InterPro" id="IPR011545">
    <property type="entry name" value="DEAD/DEAH_box_helicase_dom"/>
</dbReference>
<evidence type="ECO:0000259" key="17">
    <source>
        <dbReference type="PROSITE" id="PS51192"/>
    </source>
</evidence>
<keyword evidence="12" id="KW-0067">ATP-binding</keyword>
<dbReference type="InterPro" id="IPR056244">
    <property type="entry name" value="RRM_DEAH11/12"/>
</dbReference>
<reference evidence="20" key="2">
    <citation type="submission" date="2023-06" db="EMBL/GenBank/DDBJ databases">
        <authorList>
            <person name="Ma L."/>
            <person name="Liu K.-W."/>
            <person name="Li Z."/>
            <person name="Hsiao Y.-Y."/>
            <person name="Qi Y."/>
            <person name="Fu T."/>
            <person name="Tang G."/>
            <person name="Zhang D."/>
            <person name="Sun W.-H."/>
            <person name="Liu D.-K."/>
            <person name="Li Y."/>
            <person name="Chen G.-Z."/>
            <person name="Liu X.-D."/>
            <person name="Liao X.-Y."/>
            <person name="Jiang Y.-T."/>
            <person name="Yu X."/>
            <person name="Hao Y."/>
            <person name="Huang J."/>
            <person name="Zhao X.-W."/>
            <person name="Ke S."/>
            <person name="Chen Y.-Y."/>
            <person name="Wu W.-L."/>
            <person name="Hsu J.-L."/>
            <person name="Lin Y.-F."/>
            <person name="Huang M.-D."/>
            <person name="Li C.-Y."/>
            <person name="Huang L."/>
            <person name="Wang Z.-W."/>
            <person name="Zhao X."/>
            <person name="Zhong W.-Y."/>
            <person name="Peng D.-H."/>
            <person name="Ahmad S."/>
            <person name="Lan S."/>
            <person name="Zhang J.-S."/>
            <person name="Tsai W.-C."/>
            <person name="Van De Peer Y."/>
            <person name="Liu Z.-J."/>
        </authorList>
    </citation>
    <scope>NUCLEOTIDE SEQUENCE</scope>
    <source>
        <strain evidence="20">SCP</strain>
        <tissue evidence="20">Leaves</tissue>
    </source>
</reference>
<evidence type="ECO:0000256" key="8">
    <source>
        <dbReference type="ARBA" id="ARBA00022786"/>
    </source>
</evidence>
<dbReference type="InterPro" id="IPR001650">
    <property type="entry name" value="Helicase_C-like"/>
</dbReference>
<dbReference type="PROSITE" id="PS00518">
    <property type="entry name" value="ZF_RING_1"/>
    <property type="match status" value="1"/>
</dbReference>
<evidence type="ECO:0000256" key="3">
    <source>
        <dbReference type="ARBA" id="ARBA00022679"/>
    </source>
</evidence>
<dbReference type="GO" id="GO:0003723">
    <property type="term" value="F:RNA binding"/>
    <property type="evidence" value="ECO:0007669"/>
    <property type="project" value="TreeGrafter"/>
</dbReference>
<evidence type="ECO:0000256" key="5">
    <source>
        <dbReference type="ARBA" id="ARBA00022737"/>
    </source>
</evidence>
<organism evidence="20 21">
    <name type="scientific">Acorus gramineus</name>
    <name type="common">Dwarf sweet flag</name>
    <dbReference type="NCBI Taxonomy" id="55184"/>
    <lineage>
        <taxon>Eukaryota</taxon>
        <taxon>Viridiplantae</taxon>
        <taxon>Streptophyta</taxon>
        <taxon>Embryophyta</taxon>
        <taxon>Tracheophyta</taxon>
        <taxon>Spermatophyta</taxon>
        <taxon>Magnoliopsida</taxon>
        <taxon>Liliopsida</taxon>
        <taxon>Acoraceae</taxon>
        <taxon>Acorus</taxon>
    </lineage>
</organism>
<evidence type="ECO:0000256" key="2">
    <source>
        <dbReference type="ARBA" id="ARBA00012552"/>
    </source>
</evidence>
<dbReference type="GO" id="GO:0003724">
    <property type="term" value="F:RNA helicase activity"/>
    <property type="evidence" value="ECO:0007669"/>
    <property type="project" value="UniProtKB-EC"/>
</dbReference>
<dbReference type="Pfam" id="PF00271">
    <property type="entry name" value="Helicase_C"/>
    <property type="match status" value="1"/>
</dbReference>
<protein>
    <recommendedName>
        <fullName evidence="2">RNA helicase</fullName>
        <ecNumber evidence="2">3.6.4.13</ecNumber>
    </recommendedName>
</protein>
<dbReference type="InterPro" id="IPR013087">
    <property type="entry name" value="Znf_C2H2_type"/>
</dbReference>
<dbReference type="GO" id="GO:0008270">
    <property type="term" value="F:zinc ion binding"/>
    <property type="evidence" value="ECO:0007669"/>
    <property type="project" value="UniProtKB-KW"/>
</dbReference>
<keyword evidence="21" id="KW-1185">Reference proteome</keyword>
<dbReference type="PROSITE" id="PS51192">
    <property type="entry name" value="HELICASE_ATP_BIND_1"/>
    <property type="match status" value="1"/>
</dbReference>
<dbReference type="Pfam" id="PF07717">
    <property type="entry name" value="OB_NTP_bind"/>
    <property type="match status" value="1"/>
</dbReference>
<dbReference type="EC" id="3.6.4.13" evidence="2"/>
<name>A0AAV8ZYZ5_ACOGR</name>
<dbReference type="Pfam" id="PF22191">
    <property type="entry name" value="IBR_1"/>
    <property type="match status" value="1"/>
</dbReference>
<evidence type="ECO:0000256" key="10">
    <source>
        <dbReference type="ARBA" id="ARBA00022806"/>
    </source>
</evidence>
<dbReference type="InterPro" id="IPR056246">
    <property type="entry name" value="KH_DEAH11/12_1st"/>
</dbReference>
<feature type="domain" description="Helicase ATP-binding" evidence="17">
    <location>
        <begin position="261"/>
        <end position="425"/>
    </location>
</feature>
<dbReference type="CDD" id="cd00590">
    <property type="entry name" value="RRM_SF"/>
    <property type="match status" value="1"/>
</dbReference>
<feature type="domain" description="C2H2-type" evidence="16">
    <location>
        <begin position="1702"/>
        <end position="1725"/>
    </location>
</feature>
<dbReference type="Gene3D" id="1.20.120.1080">
    <property type="match status" value="1"/>
</dbReference>
<keyword evidence="8" id="KW-0833">Ubl conjugation pathway</keyword>
<feature type="domain" description="RING-type" evidence="15">
    <location>
        <begin position="1520"/>
        <end position="1562"/>
    </location>
</feature>
<evidence type="ECO:0000259" key="18">
    <source>
        <dbReference type="PROSITE" id="PS51194"/>
    </source>
</evidence>
<dbReference type="GO" id="GO:0016740">
    <property type="term" value="F:transferase activity"/>
    <property type="evidence" value="ECO:0007669"/>
    <property type="project" value="UniProtKB-KW"/>
</dbReference>
<dbReference type="PROSITE" id="PS00690">
    <property type="entry name" value="DEAH_ATP_HELICASE"/>
    <property type="match status" value="1"/>
</dbReference>
<dbReference type="SUPFAM" id="SSF52540">
    <property type="entry name" value="P-loop containing nucleoside triphosphate hydrolases"/>
    <property type="match status" value="1"/>
</dbReference>
<dbReference type="InterPro" id="IPR027417">
    <property type="entry name" value="P-loop_NTPase"/>
</dbReference>
<dbReference type="Gene3D" id="3.30.40.10">
    <property type="entry name" value="Zinc/RING finger domain, C3HC4 (zinc finger)"/>
    <property type="match status" value="1"/>
</dbReference>
<evidence type="ECO:0000259" key="15">
    <source>
        <dbReference type="PROSITE" id="PS50089"/>
    </source>
</evidence>
<evidence type="ECO:0000256" key="9">
    <source>
        <dbReference type="ARBA" id="ARBA00022801"/>
    </source>
</evidence>
<dbReference type="PROSITE" id="PS51873">
    <property type="entry name" value="TRIAD"/>
    <property type="match status" value="1"/>
</dbReference>
<keyword evidence="3" id="KW-0808">Transferase</keyword>
<dbReference type="Pfam" id="PF24637">
    <property type="entry name" value="RRM_DEAH11"/>
    <property type="match status" value="1"/>
</dbReference>
<feature type="domain" description="RING-type" evidence="19">
    <location>
        <begin position="1516"/>
        <end position="1724"/>
    </location>
</feature>
<dbReference type="CDD" id="cd20335">
    <property type="entry name" value="BRcat_RBR"/>
    <property type="match status" value="1"/>
</dbReference>
<dbReference type="FunFam" id="3.40.50.300:FF:001279">
    <property type="entry name" value="ATP-dependent RNA helicase DEAH12 chloroplastic"/>
    <property type="match status" value="1"/>
</dbReference>
<gene>
    <name evidence="20" type="ORF">QJS04_geneDACA023096</name>
</gene>
<dbReference type="Pfam" id="PF24641">
    <property type="entry name" value="KH_DEAH11_2nd"/>
    <property type="match status" value="1"/>
</dbReference>
<evidence type="ECO:0000259" key="16">
    <source>
        <dbReference type="PROSITE" id="PS50157"/>
    </source>
</evidence>
<dbReference type="SMART" id="SM00490">
    <property type="entry name" value="HELICc"/>
    <property type="match status" value="1"/>
</dbReference>
<keyword evidence="10" id="KW-0347">Helicase</keyword>
<dbReference type="InterPro" id="IPR056247">
    <property type="entry name" value="KH_DEAH11/12_2nd"/>
</dbReference>
<evidence type="ECO:0000256" key="1">
    <source>
        <dbReference type="ARBA" id="ARBA00008792"/>
    </source>
</evidence>
<dbReference type="InterPro" id="IPR002464">
    <property type="entry name" value="DNA/RNA_helicase_DEAH_CS"/>
</dbReference>
<dbReference type="PROSITE" id="PS51194">
    <property type="entry name" value="HELICASE_CTER"/>
    <property type="match status" value="1"/>
</dbReference>
<dbReference type="PROSITE" id="PS50157">
    <property type="entry name" value="ZINC_FINGER_C2H2_2"/>
    <property type="match status" value="1"/>
</dbReference>
<dbReference type="PROSITE" id="PS50089">
    <property type="entry name" value="ZF_RING_2"/>
    <property type="match status" value="1"/>
</dbReference>
<evidence type="ECO:0000313" key="21">
    <source>
        <dbReference type="Proteomes" id="UP001179952"/>
    </source>
</evidence>
<dbReference type="FunFam" id="3.40.50.300:FF:002114">
    <property type="entry name" value="ATP-dependent RNA helicase DEAH12 chloroplastic"/>
    <property type="match status" value="1"/>
</dbReference>
<dbReference type="Gene3D" id="1.20.120.1750">
    <property type="match status" value="1"/>
</dbReference>
<dbReference type="SMART" id="SM00647">
    <property type="entry name" value="IBR"/>
    <property type="match status" value="2"/>
</dbReference>
<evidence type="ECO:0000313" key="20">
    <source>
        <dbReference type="EMBL" id="KAK1257496.1"/>
    </source>
</evidence>